<feature type="signal peptide" evidence="1">
    <location>
        <begin position="1"/>
        <end position="19"/>
    </location>
</feature>
<name>A0ABW7MP14_9FLAO</name>
<proteinExistence type="predicted"/>
<sequence>MKCSISVFALMFFSHLSFSQENGLFEMHYDNGQLKVSGEYKNQERVGEWKEYFENGTLSHIYSYHKGKKIERVNLFLVLEN</sequence>
<protein>
    <recommendedName>
        <fullName evidence="4">MORN repeat protein</fullName>
    </recommendedName>
</protein>
<keyword evidence="3" id="KW-1185">Reference proteome</keyword>
<dbReference type="RefSeq" id="WP_395437814.1">
    <property type="nucleotide sequence ID" value="NZ_JBAWKC010000002.1"/>
</dbReference>
<evidence type="ECO:0000313" key="3">
    <source>
        <dbReference type="Proteomes" id="UP001610104"/>
    </source>
</evidence>
<gene>
    <name evidence="2" type="ORF">V8G56_07415</name>
</gene>
<keyword evidence="1" id="KW-0732">Signal</keyword>
<accession>A0ABW7MP14</accession>
<evidence type="ECO:0008006" key="4">
    <source>
        <dbReference type="Google" id="ProtNLM"/>
    </source>
</evidence>
<reference evidence="2 3" key="1">
    <citation type="submission" date="2024-02" db="EMBL/GenBank/DDBJ databases">
        <title>A Gaetbulibacter species isolated from tidal flats and genomic insights of their niches.</title>
        <authorList>
            <person name="Ye Y."/>
        </authorList>
    </citation>
    <scope>NUCLEOTIDE SEQUENCE [LARGE SCALE GENOMIC DNA]</scope>
    <source>
        <strain evidence="2 3">KEM-8</strain>
    </source>
</reference>
<dbReference type="Proteomes" id="UP001610104">
    <property type="component" value="Unassembled WGS sequence"/>
</dbReference>
<organism evidence="2 3">
    <name type="scientific">Gaetbulibacter aquiaggeris</name>
    <dbReference type="NCBI Taxonomy" id="1735373"/>
    <lineage>
        <taxon>Bacteria</taxon>
        <taxon>Pseudomonadati</taxon>
        <taxon>Bacteroidota</taxon>
        <taxon>Flavobacteriia</taxon>
        <taxon>Flavobacteriales</taxon>
        <taxon>Flavobacteriaceae</taxon>
        <taxon>Gaetbulibacter</taxon>
    </lineage>
</organism>
<comment type="caution">
    <text evidence="2">The sequence shown here is derived from an EMBL/GenBank/DDBJ whole genome shotgun (WGS) entry which is preliminary data.</text>
</comment>
<evidence type="ECO:0000256" key="1">
    <source>
        <dbReference type="SAM" id="SignalP"/>
    </source>
</evidence>
<dbReference type="Gene3D" id="3.90.930.1">
    <property type="match status" value="1"/>
</dbReference>
<evidence type="ECO:0000313" key="2">
    <source>
        <dbReference type="EMBL" id="MFH6768558.1"/>
    </source>
</evidence>
<dbReference type="SUPFAM" id="SSF82185">
    <property type="entry name" value="Histone H3 K4-specific methyltransferase SET7/9 N-terminal domain"/>
    <property type="match status" value="1"/>
</dbReference>
<dbReference type="InterPro" id="IPR011652">
    <property type="entry name" value="MORN_2"/>
</dbReference>
<feature type="chain" id="PRO_5045223378" description="MORN repeat protein" evidence="1">
    <location>
        <begin position="20"/>
        <end position="81"/>
    </location>
</feature>
<dbReference type="EMBL" id="JBAWKC010000002">
    <property type="protein sequence ID" value="MFH6768558.1"/>
    <property type="molecule type" value="Genomic_DNA"/>
</dbReference>
<dbReference type="Pfam" id="PF07661">
    <property type="entry name" value="MORN_2"/>
    <property type="match status" value="2"/>
</dbReference>